<dbReference type="Gene3D" id="1.10.287.130">
    <property type="match status" value="1"/>
</dbReference>
<dbReference type="STRING" id="1250539.Ga0080574_TMP3960"/>
<protein>
    <submittedName>
        <fullName evidence="2">Histidine phosphotransferase ChpT</fullName>
    </submittedName>
</protein>
<evidence type="ECO:0000313" key="3">
    <source>
        <dbReference type="Proteomes" id="UP000187059"/>
    </source>
</evidence>
<dbReference type="RefSeq" id="WP_076703627.1">
    <property type="nucleotide sequence ID" value="NZ_CP015093.1"/>
</dbReference>
<keyword evidence="3" id="KW-1185">Reference proteome</keyword>
<dbReference type="OrthoDB" id="9803702at2"/>
<dbReference type="InterPro" id="IPR036890">
    <property type="entry name" value="HATPase_C_sf"/>
</dbReference>
<dbReference type="Pfam" id="PF10090">
    <property type="entry name" value="HPTransfase"/>
    <property type="match status" value="1"/>
</dbReference>
<reference evidence="2 3" key="1">
    <citation type="submission" date="2016-04" db="EMBL/GenBank/DDBJ databases">
        <title>Deep-sea bacteria in the southern Pacific.</title>
        <authorList>
            <person name="Tang K."/>
        </authorList>
    </citation>
    <scope>NUCLEOTIDE SEQUENCE [LARGE SCALE GENOMIC DNA]</scope>
    <source>
        <strain evidence="2 3">JLT2014</strain>
    </source>
</reference>
<dbReference type="EMBL" id="CP015093">
    <property type="protein sequence ID" value="APZ54294.1"/>
    <property type="molecule type" value="Genomic_DNA"/>
</dbReference>
<dbReference type="InterPro" id="IPR018762">
    <property type="entry name" value="ChpT_C"/>
</dbReference>
<dbReference type="KEGG" id="paby:Ga0080574_TMP3960"/>
<dbReference type="GO" id="GO:0016740">
    <property type="term" value="F:transferase activity"/>
    <property type="evidence" value="ECO:0007669"/>
    <property type="project" value="UniProtKB-KW"/>
</dbReference>
<accession>A0A1P8UY22</accession>
<evidence type="ECO:0000259" key="1">
    <source>
        <dbReference type="Pfam" id="PF10090"/>
    </source>
</evidence>
<organism evidence="2 3">
    <name type="scientific">Salipiger abyssi</name>
    <dbReference type="NCBI Taxonomy" id="1250539"/>
    <lineage>
        <taxon>Bacteria</taxon>
        <taxon>Pseudomonadati</taxon>
        <taxon>Pseudomonadota</taxon>
        <taxon>Alphaproteobacteria</taxon>
        <taxon>Rhodobacterales</taxon>
        <taxon>Roseobacteraceae</taxon>
        <taxon>Salipiger</taxon>
    </lineage>
</organism>
<keyword evidence="2" id="KW-0808">Transferase</keyword>
<name>A0A1P8UY22_9RHOB</name>
<feature type="domain" description="Histidine phosphotransferase ChpT C-terminal" evidence="1">
    <location>
        <begin position="78"/>
        <end position="193"/>
    </location>
</feature>
<evidence type="ECO:0000313" key="2">
    <source>
        <dbReference type="EMBL" id="APZ54294.1"/>
    </source>
</evidence>
<sequence>MSNDTARLATLVGSRLCHDLVSPVGAISNGLELIALAGTPGPEEMSLIEESCASAAARINFFRVAFGSASDEQEIGAREVAKLLTDYCRGGRLSVEWQPQGATKRSQVQLAYLAMLCCETALPLGGQIQISHDDGIWRITGTGPRLSVAPSLWDQLASETPSTELTPAWVQFACLAMLAPERGRKLAVHAGEAAVTIEIA</sequence>
<dbReference type="AlphaFoldDB" id="A0A1P8UY22"/>
<proteinExistence type="predicted"/>
<dbReference type="Gene3D" id="3.30.565.10">
    <property type="entry name" value="Histidine kinase-like ATPase, C-terminal domain"/>
    <property type="match status" value="1"/>
</dbReference>
<gene>
    <name evidence="2" type="ORF">Ga0080574_TMP3960</name>
</gene>
<dbReference type="Proteomes" id="UP000187059">
    <property type="component" value="Chromosome"/>
</dbReference>